<evidence type="ECO:0000256" key="11">
    <source>
        <dbReference type="ARBA" id="ARBA00023065"/>
    </source>
</evidence>
<comment type="caution">
    <text evidence="22">The sequence shown here is derived from an EMBL/GenBank/DDBJ whole genome shotgun (WGS) entry which is preliminary data.</text>
</comment>
<dbReference type="PANTHER" id="PTHR11616">
    <property type="entry name" value="SODIUM/CHLORIDE DEPENDENT TRANSPORTER"/>
    <property type="match status" value="1"/>
</dbReference>
<dbReference type="AlphaFoldDB" id="A0A2J8IM37"/>
<feature type="transmembrane region" description="Helical" evidence="21">
    <location>
        <begin position="327"/>
        <end position="346"/>
    </location>
</feature>
<feature type="compositionally biased region" description="Polar residues" evidence="20">
    <location>
        <begin position="407"/>
        <end position="416"/>
    </location>
</feature>
<comment type="function">
    <text evidence="16">Creatine:sodium symporter which mediates the uptake of creatine. Plays an important role in supplying creatine to the brain via the blood-brain barrier.</text>
</comment>
<dbReference type="InterPro" id="IPR002984">
    <property type="entry name" value="Na/ntran_symport_creatine"/>
</dbReference>
<feature type="non-terminal residue" evidence="22">
    <location>
        <position position="1"/>
    </location>
</feature>
<keyword evidence="12 21" id="KW-0472">Membrane</keyword>
<evidence type="ECO:0000256" key="6">
    <source>
        <dbReference type="ARBA" id="ARBA00022553"/>
    </source>
</evidence>
<comment type="catalytic activity">
    <reaction evidence="17">
        <text>creatine(out) + chloride(out) + 2 Na(+)(out) = creatine(in) + chloride(in) + 2 Na(+)(in)</text>
        <dbReference type="Rhea" id="RHEA:71831"/>
        <dbReference type="ChEBI" id="CHEBI:17996"/>
        <dbReference type="ChEBI" id="CHEBI:29101"/>
        <dbReference type="ChEBI" id="CHEBI:57947"/>
    </reaction>
</comment>
<feature type="transmembrane region" description="Helical" evidence="21">
    <location>
        <begin position="6"/>
        <end position="24"/>
    </location>
</feature>
<name>A0A2J8IM37_PANTR</name>
<protein>
    <recommendedName>
        <fullName evidence="3">Sodium- and chloride-dependent creatine transporter 1</fullName>
    </recommendedName>
    <alternativeName>
        <fullName evidence="15">Solute carrier family 6 member 8</fullName>
    </alternativeName>
</protein>
<dbReference type="Proteomes" id="UP000236370">
    <property type="component" value="Unassembled WGS sequence"/>
</dbReference>
<evidence type="ECO:0000256" key="16">
    <source>
        <dbReference type="ARBA" id="ARBA00045602"/>
    </source>
</evidence>
<keyword evidence="8" id="KW-0769">Symport</keyword>
<keyword evidence="9 21" id="KW-1133">Transmembrane helix</keyword>
<dbReference type="PANTHER" id="PTHR11616:SF96">
    <property type="entry name" value="SODIUM- AND CHLORIDE-DEPENDENT CREATINE TRANSPORTER 1"/>
    <property type="match status" value="1"/>
</dbReference>
<feature type="transmembrane region" description="Helical" evidence="21">
    <location>
        <begin position="153"/>
        <end position="177"/>
    </location>
</feature>
<keyword evidence="11" id="KW-0406">Ion transport</keyword>
<evidence type="ECO:0000256" key="17">
    <source>
        <dbReference type="ARBA" id="ARBA00048833"/>
    </source>
</evidence>
<keyword evidence="4" id="KW-0813">Transport</keyword>
<keyword evidence="5" id="KW-1003">Cell membrane</keyword>
<evidence type="ECO:0000256" key="10">
    <source>
        <dbReference type="ARBA" id="ARBA00023053"/>
    </source>
</evidence>
<evidence type="ECO:0000256" key="9">
    <source>
        <dbReference type="ARBA" id="ARBA00022989"/>
    </source>
</evidence>
<dbReference type="PROSITE" id="PS50267">
    <property type="entry name" value="NA_NEUROTRAN_SYMP_3"/>
    <property type="match status" value="1"/>
</dbReference>
<dbReference type="GO" id="GO:0005309">
    <property type="term" value="F:creatine:sodium symporter activity"/>
    <property type="evidence" value="ECO:0007669"/>
    <property type="project" value="InterPro"/>
</dbReference>
<evidence type="ECO:0000313" key="23">
    <source>
        <dbReference type="Proteomes" id="UP000236370"/>
    </source>
</evidence>
<evidence type="ECO:0000256" key="1">
    <source>
        <dbReference type="ARBA" id="ARBA00004424"/>
    </source>
</evidence>
<dbReference type="PRINTS" id="PR01199">
    <property type="entry name" value="CRTTRANSPORT"/>
</dbReference>
<dbReference type="EMBL" id="NBAG03000720">
    <property type="protein sequence ID" value="PNI11596.1"/>
    <property type="molecule type" value="Genomic_DNA"/>
</dbReference>
<evidence type="ECO:0000256" key="21">
    <source>
        <dbReference type="SAM" id="Phobius"/>
    </source>
</evidence>
<evidence type="ECO:0000256" key="8">
    <source>
        <dbReference type="ARBA" id="ARBA00022847"/>
    </source>
</evidence>
<dbReference type="STRING" id="9598.ENSPTRP00000064987"/>
<evidence type="ECO:0000256" key="5">
    <source>
        <dbReference type="ARBA" id="ARBA00022475"/>
    </source>
</evidence>
<feature type="disulfide bond" evidence="19">
    <location>
        <begin position="84"/>
        <end position="93"/>
    </location>
</feature>
<dbReference type="PROSITE" id="PS00754">
    <property type="entry name" value="NA_NEUROTRAN_SYMP_2"/>
    <property type="match status" value="1"/>
</dbReference>
<dbReference type="Pfam" id="PF00209">
    <property type="entry name" value="SNF"/>
    <property type="match status" value="2"/>
</dbReference>
<keyword evidence="10 18" id="KW-0915">Sodium</keyword>
<comment type="similarity">
    <text evidence="2">Belongs to the sodium:neurotransmitter symporter (SNF) (TC 2.A.22) family. SLC6A8 subfamily.</text>
</comment>
<comment type="subcellular location">
    <subcellularLocation>
        <location evidence="1">Apical cell membrane</location>
        <topology evidence="1">Multi-pass membrane protein</topology>
    </subcellularLocation>
</comment>
<evidence type="ECO:0000256" key="15">
    <source>
        <dbReference type="ARBA" id="ARBA00031643"/>
    </source>
</evidence>
<feature type="transmembrane region" description="Helical" evidence="21">
    <location>
        <begin position="45"/>
        <end position="71"/>
    </location>
</feature>
<evidence type="ECO:0000256" key="18">
    <source>
        <dbReference type="PIRSR" id="PIRSR600175-1"/>
    </source>
</evidence>
<accession>A0A2J8IM37</accession>
<keyword evidence="13" id="KW-0325">Glycoprotein</keyword>
<feature type="transmembrane region" description="Helical" evidence="21">
    <location>
        <begin position="231"/>
        <end position="251"/>
    </location>
</feature>
<feature type="transmembrane region" description="Helical" evidence="21">
    <location>
        <begin position="286"/>
        <end position="307"/>
    </location>
</feature>
<evidence type="ECO:0000256" key="13">
    <source>
        <dbReference type="ARBA" id="ARBA00023180"/>
    </source>
</evidence>
<dbReference type="GO" id="GO:0046872">
    <property type="term" value="F:metal ion binding"/>
    <property type="evidence" value="ECO:0007669"/>
    <property type="project" value="UniProtKB-KW"/>
</dbReference>
<gene>
    <name evidence="22" type="ORF">CK820_G0055228</name>
</gene>
<feature type="region of interest" description="Disordered" evidence="20">
    <location>
        <begin position="407"/>
        <end position="431"/>
    </location>
</feature>
<evidence type="ECO:0000256" key="2">
    <source>
        <dbReference type="ARBA" id="ARBA00006701"/>
    </source>
</evidence>
<reference evidence="22 23" key="1">
    <citation type="submission" date="2017-12" db="EMBL/GenBank/DDBJ databases">
        <title>High-resolution comparative analysis of great ape genomes.</title>
        <authorList>
            <person name="Pollen A."/>
            <person name="Hastie A."/>
            <person name="Hormozdiari F."/>
            <person name="Dougherty M."/>
            <person name="Liu R."/>
            <person name="Chaisson M."/>
            <person name="Hoppe E."/>
            <person name="Hill C."/>
            <person name="Pang A."/>
            <person name="Hillier L."/>
            <person name="Baker C."/>
            <person name="Armstrong J."/>
            <person name="Shendure J."/>
            <person name="Paten B."/>
            <person name="Wilson R."/>
            <person name="Chao H."/>
            <person name="Schneider V."/>
            <person name="Ventura M."/>
            <person name="Kronenberg Z."/>
            <person name="Murali S."/>
            <person name="Gordon D."/>
            <person name="Cantsilieris S."/>
            <person name="Munson K."/>
            <person name="Nelson B."/>
            <person name="Raja A."/>
            <person name="Underwood J."/>
            <person name="Diekhans M."/>
            <person name="Fiddes I."/>
            <person name="Haussler D."/>
            <person name="Eichler E."/>
        </authorList>
    </citation>
    <scope>NUCLEOTIDE SEQUENCE [LARGE SCALE GENOMIC DNA]</scope>
    <source>
        <strain evidence="22">Yerkes chimp pedigree #C0471</strain>
    </source>
</reference>
<evidence type="ECO:0000313" key="22">
    <source>
        <dbReference type="EMBL" id="PNI11596.1"/>
    </source>
</evidence>
<dbReference type="SUPFAM" id="SSF161070">
    <property type="entry name" value="SNF-like"/>
    <property type="match status" value="1"/>
</dbReference>
<evidence type="ECO:0000256" key="19">
    <source>
        <dbReference type="PIRSR" id="PIRSR600175-2"/>
    </source>
</evidence>
<evidence type="ECO:0000256" key="3">
    <source>
        <dbReference type="ARBA" id="ARBA00020569"/>
    </source>
</evidence>
<dbReference type="GO" id="GO:0006836">
    <property type="term" value="P:neurotransmitter transport"/>
    <property type="evidence" value="ECO:0007669"/>
    <property type="project" value="InterPro"/>
</dbReference>
<dbReference type="InterPro" id="IPR000175">
    <property type="entry name" value="Na/ntran_symport"/>
</dbReference>
<feature type="compositionally biased region" description="Pro residues" evidence="20">
    <location>
        <begin position="420"/>
        <end position="431"/>
    </location>
</feature>
<feature type="binding site" evidence="18">
    <location>
        <position position="209"/>
    </location>
    <ligand>
        <name>Na(+)</name>
        <dbReference type="ChEBI" id="CHEBI:29101"/>
        <label>1</label>
    </ligand>
</feature>
<feature type="transmembrane region" description="Helical" evidence="21">
    <location>
        <begin position="198"/>
        <end position="219"/>
    </location>
</feature>
<keyword evidence="14" id="KW-0739">Sodium transport</keyword>
<sequence length="431" mass="47897">VFLIPCILIALVGGIPIFFLEISLGQFMKAGSINVWNVCPLFKGLGYASMVIVFYCNTYYIMVLAWGFYYLVKSFTTTLPWATCGHTWNTPDCVEIFHHEGCASASLANLTCDQLADHRSPVIKFWEGTRGARSRLVREVVPQPPLSSLAPKIVYFTATFPYVVLVVLLVLGGLLPGALDSIIYSLKPDWSKLGSPQVWIDVGTQIFFSYAVGLGALTALGSYNRFNNNCYHGTSFFAGFVVFSILGFMAAEQGMHISKVAESGADRFMDDIACMIGYRPCPWMKWCWSFFTPLVCMGIFIFNVVYYEPLVYNNTNVYPWWGEAMGWAFVLSSMLCMPLHLLGCLLRAKGTMAECWQHLTQPIWGLHHLEYRAQDADVRGLTTLTPVSESSKVVVVESVMGQLSSHHQLTSGSHSSPCFIPTPPLQGPAFP</sequence>
<dbReference type="InterPro" id="IPR037272">
    <property type="entry name" value="SNS_sf"/>
</dbReference>
<keyword evidence="18" id="KW-0479">Metal-binding</keyword>
<dbReference type="PRINTS" id="PR00176">
    <property type="entry name" value="NANEUSMPORT"/>
</dbReference>
<keyword evidence="6" id="KW-0597">Phosphoprotein</keyword>
<proteinExistence type="inferred from homology"/>
<evidence type="ECO:0000256" key="20">
    <source>
        <dbReference type="SAM" id="MobiDB-lite"/>
    </source>
</evidence>
<evidence type="ECO:0000256" key="12">
    <source>
        <dbReference type="ARBA" id="ARBA00023136"/>
    </source>
</evidence>
<evidence type="ECO:0000256" key="14">
    <source>
        <dbReference type="ARBA" id="ARBA00023201"/>
    </source>
</evidence>
<keyword evidence="7 21" id="KW-0812">Transmembrane</keyword>
<keyword evidence="19" id="KW-1015">Disulfide bond</keyword>
<evidence type="ECO:0000256" key="7">
    <source>
        <dbReference type="ARBA" id="ARBA00022692"/>
    </source>
</evidence>
<dbReference type="GO" id="GO:0016324">
    <property type="term" value="C:apical plasma membrane"/>
    <property type="evidence" value="ECO:0007669"/>
    <property type="project" value="UniProtKB-SubCell"/>
</dbReference>
<organism evidence="22 23">
    <name type="scientific">Pan troglodytes</name>
    <name type="common">Chimpanzee</name>
    <dbReference type="NCBI Taxonomy" id="9598"/>
    <lineage>
        <taxon>Eukaryota</taxon>
        <taxon>Metazoa</taxon>
        <taxon>Chordata</taxon>
        <taxon>Craniata</taxon>
        <taxon>Vertebrata</taxon>
        <taxon>Euteleostomi</taxon>
        <taxon>Mammalia</taxon>
        <taxon>Eutheria</taxon>
        <taxon>Euarchontoglires</taxon>
        <taxon>Primates</taxon>
        <taxon>Haplorrhini</taxon>
        <taxon>Catarrhini</taxon>
        <taxon>Hominidae</taxon>
        <taxon>Pan</taxon>
    </lineage>
</organism>
<evidence type="ECO:0000256" key="4">
    <source>
        <dbReference type="ARBA" id="ARBA00022448"/>
    </source>
</evidence>